<evidence type="ECO:0000313" key="2">
    <source>
        <dbReference type="EMBL" id="KPE50496.1"/>
    </source>
</evidence>
<reference evidence="3" key="2">
    <citation type="submission" date="2015-09" db="EMBL/GenBank/DDBJ databases">
        <title>Draft genome sequence of a multidrug-resistant Chryseobacterium indologenes isolate from Malaysia.</title>
        <authorList>
            <person name="Yu C.Y."/>
            <person name="Ang G.Y."/>
            <person name="Chan K.-G."/>
        </authorList>
    </citation>
    <scope>NUCLEOTIDE SEQUENCE [LARGE SCALE GENOMIC DNA]</scope>
    <source>
        <strain evidence="3">CI_885</strain>
    </source>
</reference>
<comment type="caution">
    <text evidence="2">The sequence shown here is derived from an EMBL/GenBank/DDBJ whole genome shotgun (WGS) entry which is preliminary data.</text>
</comment>
<gene>
    <name evidence="2" type="ORF">AOB46_13980</name>
</gene>
<dbReference type="OrthoDB" id="1261596at2"/>
<feature type="domain" description="Probable zinc-binding" evidence="1">
    <location>
        <begin position="87"/>
        <end position="130"/>
    </location>
</feature>
<protein>
    <recommendedName>
        <fullName evidence="1">Probable zinc-binding domain-containing protein</fullName>
    </recommendedName>
</protein>
<organism evidence="2 3">
    <name type="scientific">Chryseobacterium indologenes</name>
    <name type="common">Flavobacterium indologenes</name>
    <dbReference type="NCBI Taxonomy" id="253"/>
    <lineage>
        <taxon>Bacteria</taxon>
        <taxon>Pseudomonadati</taxon>
        <taxon>Bacteroidota</taxon>
        <taxon>Flavobacteriia</taxon>
        <taxon>Flavobacteriales</taxon>
        <taxon>Weeksellaceae</taxon>
        <taxon>Chryseobacterium group</taxon>
        <taxon>Chryseobacterium</taxon>
    </lineage>
</organism>
<reference evidence="2 3" key="1">
    <citation type="journal article" date="2015" name="Genom Data">
        <title>Draft genome sequence of a multidrug-resistant Chryseobacterium indologenes isolate from Malaysia.</title>
        <authorList>
            <person name="Yu C.Y."/>
            <person name="Ang G.Y."/>
            <person name="Cheng H.J."/>
            <person name="Cheong Y.M."/>
            <person name="Yin W.F."/>
            <person name="Chan K.G."/>
        </authorList>
    </citation>
    <scope>NUCLEOTIDE SEQUENCE [LARGE SCALE GENOMIC DNA]</scope>
    <source>
        <strain evidence="2 3">CI_885</strain>
    </source>
</reference>
<proteinExistence type="predicted"/>
<accession>A0A0N0ZVY0</accession>
<dbReference type="Pfam" id="PF13451">
    <property type="entry name" value="zf_Tbcl"/>
    <property type="match status" value="1"/>
</dbReference>
<dbReference type="Proteomes" id="UP000037953">
    <property type="component" value="Unassembled WGS sequence"/>
</dbReference>
<evidence type="ECO:0000313" key="3">
    <source>
        <dbReference type="Proteomes" id="UP000037953"/>
    </source>
</evidence>
<sequence>MRKQKEKYVKCPCCSIEKPRTEITVCLSILGKIIVKHYEMSASDAYEMLIDSNYIWACDDCLNRKKAIVAFPTFQNNELDSYLAYYDTDVTCRTCGTKFTFTKEEKKLWYETLKFRMESMPVNCLPCRKQVRLLKAQNNTLSEILKKDAHEISIEELKTLVDIYTQWDKQEKATYYERLITKKLKSL</sequence>
<dbReference type="PATRIC" id="fig|253.9.peg.4677"/>
<dbReference type="AlphaFoldDB" id="A0A0N0ZVY0"/>
<name>A0A0N0ZVY0_CHRID</name>
<dbReference type="InterPro" id="IPR025306">
    <property type="entry name" value="Zn-bnd_dom_prob"/>
</dbReference>
<dbReference type="RefSeq" id="WP_062700401.1">
    <property type="nucleotide sequence ID" value="NZ_LJOD01000009.1"/>
</dbReference>
<evidence type="ECO:0000259" key="1">
    <source>
        <dbReference type="Pfam" id="PF13451"/>
    </source>
</evidence>
<dbReference type="EMBL" id="LJOD01000009">
    <property type="protein sequence ID" value="KPE50496.1"/>
    <property type="molecule type" value="Genomic_DNA"/>
</dbReference>